<dbReference type="EMBL" id="JARAOO010000003">
    <property type="protein sequence ID" value="KAJ7976289.1"/>
    <property type="molecule type" value="Genomic_DNA"/>
</dbReference>
<dbReference type="EMBL" id="JARAOO010000003">
    <property type="protein sequence ID" value="KAJ7976288.1"/>
    <property type="molecule type" value="Genomic_DNA"/>
</dbReference>
<evidence type="ECO:0000313" key="1">
    <source>
        <dbReference type="EMBL" id="KAJ7976289.1"/>
    </source>
</evidence>
<dbReference type="GO" id="GO:0009507">
    <property type="term" value="C:chloroplast"/>
    <property type="evidence" value="ECO:0007669"/>
    <property type="project" value="InterPro"/>
</dbReference>
<proteinExistence type="predicted"/>
<dbReference type="Proteomes" id="UP001163823">
    <property type="component" value="Chromosome 3"/>
</dbReference>
<evidence type="ECO:0000313" key="2">
    <source>
        <dbReference type="Proteomes" id="UP001163823"/>
    </source>
</evidence>
<sequence length="79" mass="8273">MQAALTFAPNLLPLTPSKNLSISSRIPPNLSNTVAPRHSPIKASSVTCDTSTVDYNSLRSVFPAEACETIGGEACLADI</sequence>
<dbReference type="Pfam" id="PF07207">
    <property type="entry name" value="Lir1"/>
    <property type="match status" value="1"/>
</dbReference>
<keyword evidence="2" id="KW-1185">Reference proteome</keyword>
<dbReference type="KEGG" id="qsa:O6P43_006091"/>
<dbReference type="AlphaFoldDB" id="A0AAD7Q7I9"/>
<protein>
    <submittedName>
        <fullName evidence="1">Light-regulated protein</fullName>
    </submittedName>
</protein>
<accession>A0AAD7Q7I9</accession>
<dbReference type="InterPro" id="IPR009856">
    <property type="entry name" value="Lir1"/>
</dbReference>
<organism evidence="1 2">
    <name type="scientific">Quillaja saponaria</name>
    <name type="common">Soap bark tree</name>
    <dbReference type="NCBI Taxonomy" id="32244"/>
    <lineage>
        <taxon>Eukaryota</taxon>
        <taxon>Viridiplantae</taxon>
        <taxon>Streptophyta</taxon>
        <taxon>Embryophyta</taxon>
        <taxon>Tracheophyta</taxon>
        <taxon>Spermatophyta</taxon>
        <taxon>Magnoliopsida</taxon>
        <taxon>eudicotyledons</taxon>
        <taxon>Gunneridae</taxon>
        <taxon>Pentapetalae</taxon>
        <taxon>rosids</taxon>
        <taxon>fabids</taxon>
        <taxon>Fabales</taxon>
        <taxon>Quillajaceae</taxon>
        <taxon>Quillaja</taxon>
    </lineage>
</organism>
<dbReference type="PANTHER" id="PTHR36762:SF6">
    <property type="entry name" value="LIGHT-REGULATED PROTEIN"/>
    <property type="match status" value="1"/>
</dbReference>
<dbReference type="PANTHER" id="PTHR36762">
    <property type="entry name" value="LIGHT-REGULATED PROTEIN 1, CHLOROPLASTIC"/>
    <property type="match status" value="1"/>
</dbReference>
<name>A0AAD7Q7I9_QUISA</name>
<reference evidence="1" key="1">
    <citation type="journal article" date="2023" name="Science">
        <title>Elucidation of the pathway for biosynthesis of saponin adjuvants from the soapbark tree.</title>
        <authorList>
            <person name="Reed J."/>
            <person name="Orme A."/>
            <person name="El-Demerdash A."/>
            <person name="Owen C."/>
            <person name="Martin L.B.B."/>
            <person name="Misra R.C."/>
            <person name="Kikuchi S."/>
            <person name="Rejzek M."/>
            <person name="Martin A.C."/>
            <person name="Harkess A."/>
            <person name="Leebens-Mack J."/>
            <person name="Louveau T."/>
            <person name="Stephenson M.J."/>
            <person name="Osbourn A."/>
        </authorList>
    </citation>
    <scope>NUCLEOTIDE SEQUENCE</scope>
    <source>
        <strain evidence="1">S10</strain>
    </source>
</reference>
<gene>
    <name evidence="1" type="ORF">O6P43_006091</name>
</gene>
<comment type="caution">
    <text evidence="1">The sequence shown here is derived from an EMBL/GenBank/DDBJ whole genome shotgun (WGS) entry which is preliminary data.</text>
</comment>